<dbReference type="EMBL" id="JBEWYP010000002">
    <property type="protein sequence ID" value="MET7028895.1"/>
    <property type="molecule type" value="Genomic_DNA"/>
</dbReference>
<keyword evidence="9" id="KW-1133">Transmembrane helix</keyword>
<evidence type="ECO:0000256" key="12">
    <source>
        <dbReference type="ARBA" id="ARBA00023180"/>
    </source>
</evidence>
<reference evidence="13 14" key="1">
    <citation type="submission" date="2024-07" db="EMBL/GenBank/DDBJ databases">
        <title>The genome sequence of type strain Sediminicola luteus GDMCC 1.2596T.</title>
        <authorList>
            <person name="Liu Y."/>
        </authorList>
    </citation>
    <scope>NUCLEOTIDE SEQUENCE [LARGE SCALE GENOMIC DNA]</scope>
    <source>
        <strain evidence="13 14">GDMCC 1.2596</strain>
    </source>
</reference>
<organism evidence="13 14">
    <name type="scientific">Sediminicola luteus</name>
    <dbReference type="NCBI Taxonomy" id="319238"/>
    <lineage>
        <taxon>Bacteria</taxon>
        <taxon>Pseudomonadati</taxon>
        <taxon>Bacteroidota</taxon>
        <taxon>Flavobacteriia</taxon>
        <taxon>Flavobacteriales</taxon>
        <taxon>Flavobacteriaceae</taxon>
        <taxon>Sediminicola</taxon>
    </lineage>
</organism>
<comment type="subcellular location">
    <subcellularLocation>
        <location evidence="3">Membrane</location>
        <topology evidence="3">Single-pass type I membrane protein</topology>
    </subcellularLocation>
</comment>
<keyword evidence="10" id="KW-0482">Metalloprotease</keyword>
<gene>
    <name evidence="13" type="ORF">ABXZ32_05790</name>
</gene>
<protein>
    <submittedName>
        <fullName evidence="13">TraB/GumN family protein</fullName>
    </submittedName>
</protein>
<dbReference type="PANTHER" id="PTHR31120:SF6">
    <property type="entry name" value="METALLOPROTEASE TIKI HOMOLOG"/>
    <property type="match status" value="1"/>
</dbReference>
<comment type="cofactor">
    <cofactor evidence="2">
        <name>Co(2+)</name>
        <dbReference type="ChEBI" id="CHEBI:48828"/>
    </cofactor>
</comment>
<evidence type="ECO:0000256" key="11">
    <source>
        <dbReference type="ARBA" id="ARBA00023136"/>
    </source>
</evidence>
<keyword evidence="4" id="KW-0645">Protease</keyword>
<name>A0ABV2TVJ8_9FLAO</name>
<sequence>MRFLMALAITFIITGSAAQEKNSLLWEISGNGLEQSSYLYGTMHVSKKIAFRLDDVFYEALEKSDIVALESDPDTWLDDEESLGNFGYGQSSTFTAKGFYIYPFLVKNPKKEDIAAYLAFEDRMINTILYRSDGYSGNFEEETYLDMFIYQAGKKFNKPIIALEDIEESSALVGRANLNALKAKPDEWLQKTIQQQDPTTLMQDAYRARNINLIDSINQGIYTGHYLKNMLYVRNQQMVQRLDSIMRTGKVFTGIGAAHLPGINGVISLLRSKGYVVEPLTSKISSRSRRMKERLEKQVKVNTYMETQLEDGLFSILLPSKLYPVTEMTNTTYIAPDMANGSYFMVNRIPTYSFLKKDALFNIEDIDKFLFENIPGRIIDKTELYKEGYYGLDVKNELKNGDRQRYQIYITPLEILIFKMGGQGDYVTQYSDTIFNSINFKKLATEKEKVTSAFKDFEIEMPSFYTFPNQLRNGTRSIEGYDKNTESYFFLKKATLNDFNFIEEDNFELKQIQKRFYGDLELEAKYDESKEKSLTSEAPFNKTQKLHLKTVINGGDYYLIGALTQNDKEADTYFNSFTIKKPVYREPFEKVKDTALFFTTVSNIAPPKFVENSNNYYTGKNRPKPYSPFVKKSIYINKNNEAIHVEVSKSHDYLMFPSIDSVWALRKKLYSNRKFTIYDEKRTVSPKGYHELNLSLGDPASSTRILVKNISKGGLLYELKTNIDTLRPPSRYITEFYSNFQPSDTLIGRNLMEDKVPDFFRALRERDSISTDGIRFLLFSKKHLDSLTYYISEFNFREDQKNIQATLIQKMGEIDDPAVFPFFRTLYVNSYNNSNAQTKILQAISKKADDYSTELLLELMSKDLPLISNKLEIHAIFKPYMDNLELAKKLYPHILDYSTIEEYNSPIFSILADLLTEGLIKPKSYKKYSKQILNDAKLQLKRHLGQYISSDSQKRFFSNTQLQNTSILEDYEILLYPFIKDKEVQQFFDRLLLSKDPKIQTTYVGLMARDNKNIPFGMVESLASNINSRALLFNRLRDIEKLSLFPIQYSTQKQLAEASLFDQEEYDETQNTILFIAERPIKYRDKEYTGYYFKLRNNQDYDDGFKMYLVVYEKFGDLQTKPFFKSQGIRIEDTDTDKELIEWVTEEFLLKDRQRAIVYRPYQFSTFNQFGF</sequence>
<dbReference type="InterPro" id="IPR040230">
    <property type="entry name" value="TIKI1/2-like"/>
</dbReference>
<dbReference type="Pfam" id="PF01963">
    <property type="entry name" value="TraB_PrgY_gumN"/>
    <property type="match status" value="2"/>
</dbReference>
<comment type="caution">
    <text evidence="13">The sequence shown here is derived from an EMBL/GenBank/DDBJ whole genome shotgun (WGS) entry which is preliminary data.</text>
</comment>
<accession>A0ABV2TVJ8</accession>
<evidence type="ECO:0000256" key="4">
    <source>
        <dbReference type="ARBA" id="ARBA00022670"/>
    </source>
</evidence>
<keyword evidence="5" id="KW-0812">Transmembrane</keyword>
<dbReference type="Proteomes" id="UP001549773">
    <property type="component" value="Unassembled WGS sequence"/>
</dbReference>
<evidence type="ECO:0000256" key="5">
    <source>
        <dbReference type="ARBA" id="ARBA00022692"/>
    </source>
</evidence>
<dbReference type="InterPro" id="IPR002816">
    <property type="entry name" value="TraB/PrgY/GumN_fam"/>
</dbReference>
<evidence type="ECO:0000313" key="14">
    <source>
        <dbReference type="Proteomes" id="UP001549773"/>
    </source>
</evidence>
<keyword evidence="14" id="KW-1185">Reference proteome</keyword>
<keyword evidence="8" id="KW-0378">Hydrolase</keyword>
<evidence type="ECO:0000256" key="2">
    <source>
        <dbReference type="ARBA" id="ARBA00001941"/>
    </source>
</evidence>
<evidence type="ECO:0000256" key="3">
    <source>
        <dbReference type="ARBA" id="ARBA00004479"/>
    </source>
</evidence>
<dbReference type="RefSeq" id="WP_354617723.1">
    <property type="nucleotide sequence ID" value="NZ_JBEWYP010000002.1"/>
</dbReference>
<keyword evidence="7" id="KW-0732">Signal</keyword>
<keyword evidence="12" id="KW-0325">Glycoprotein</keyword>
<evidence type="ECO:0000256" key="1">
    <source>
        <dbReference type="ARBA" id="ARBA00001936"/>
    </source>
</evidence>
<evidence type="ECO:0000256" key="7">
    <source>
        <dbReference type="ARBA" id="ARBA00022729"/>
    </source>
</evidence>
<comment type="cofactor">
    <cofactor evidence="1">
        <name>Mn(2+)</name>
        <dbReference type="ChEBI" id="CHEBI:29035"/>
    </cofactor>
</comment>
<dbReference type="CDD" id="cd14789">
    <property type="entry name" value="Tiki"/>
    <property type="match status" value="1"/>
</dbReference>
<evidence type="ECO:0000256" key="8">
    <source>
        <dbReference type="ARBA" id="ARBA00022801"/>
    </source>
</evidence>
<keyword evidence="11" id="KW-0472">Membrane</keyword>
<evidence type="ECO:0000256" key="9">
    <source>
        <dbReference type="ARBA" id="ARBA00022989"/>
    </source>
</evidence>
<dbReference type="PANTHER" id="PTHR31120">
    <property type="entry name" value="METALLOPROTEASE TIKI"/>
    <property type="match status" value="1"/>
</dbReference>
<proteinExistence type="predicted"/>
<evidence type="ECO:0000256" key="10">
    <source>
        <dbReference type="ARBA" id="ARBA00023049"/>
    </source>
</evidence>
<keyword evidence="6" id="KW-0479">Metal-binding</keyword>
<evidence type="ECO:0000313" key="13">
    <source>
        <dbReference type="EMBL" id="MET7028895.1"/>
    </source>
</evidence>
<evidence type="ECO:0000256" key="6">
    <source>
        <dbReference type="ARBA" id="ARBA00022723"/>
    </source>
</evidence>